<keyword evidence="2 7" id="KW-0813">Transport</keyword>
<dbReference type="CDD" id="cd06261">
    <property type="entry name" value="TM_PBP2"/>
    <property type="match status" value="1"/>
</dbReference>
<proteinExistence type="inferred from homology"/>
<dbReference type="GO" id="GO:0055085">
    <property type="term" value="P:transmembrane transport"/>
    <property type="evidence" value="ECO:0007669"/>
    <property type="project" value="InterPro"/>
</dbReference>
<feature type="transmembrane region" description="Helical" evidence="7">
    <location>
        <begin position="161"/>
        <end position="184"/>
    </location>
</feature>
<dbReference type="Pfam" id="PF00528">
    <property type="entry name" value="BPD_transp_1"/>
    <property type="match status" value="1"/>
</dbReference>
<name>A0A7X0VVJ1_9BACL</name>
<keyword evidence="6 7" id="KW-0472">Membrane</keyword>
<feature type="domain" description="ABC transmembrane type-1" evidence="8">
    <location>
        <begin position="75"/>
        <end position="287"/>
    </location>
</feature>
<dbReference type="Proteomes" id="UP000564644">
    <property type="component" value="Unassembled WGS sequence"/>
</dbReference>
<dbReference type="AlphaFoldDB" id="A0A7X0VVJ1"/>
<feature type="transmembrane region" description="Helical" evidence="7">
    <location>
        <begin position="79"/>
        <end position="100"/>
    </location>
</feature>
<dbReference type="InterPro" id="IPR051393">
    <property type="entry name" value="ABC_transporter_permease"/>
</dbReference>
<protein>
    <submittedName>
        <fullName evidence="9">Sugar ABC transporter permease</fullName>
    </submittedName>
</protein>
<evidence type="ECO:0000313" key="9">
    <source>
        <dbReference type="EMBL" id="MBB6731470.1"/>
    </source>
</evidence>
<evidence type="ECO:0000256" key="6">
    <source>
        <dbReference type="ARBA" id="ARBA00023136"/>
    </source>
</evidence>
<dbReference type="PANTHER" id="PTHR30193">
    <property type="entry name" value="ABC TRANSPORTER PERMEASE PROTEIN"/>
    <property type="match status" value="1"/>
</dbReference>
<evidence type="ECO:0000313" key="10">
    <source>
        <dbReference type="Proteomes" id="UP000564644"/>
    </source>
</evidence>
<feature type="transmembrane region" description="Helical" evidence="7">
    <location>
        <begin position="112"/>
        <end position="132"/>
    </location>
</feature>
<dbReference type="PROSITE" id="PS50928">
    <property type="entry name" value="ABC_TM1"/>
    <property type="match status" value="1"/>
</dbReference>
<gene>
    <name evidence="9" type="ORF">H7C18_11180</name>
</gene>
<evidence type="ECO:0000256" key="2">
    <source>
        <dbReference type="ARBA" id="ARBA00022448"/>
    </source>
</evidence>
<evidence type="ECO:0000256" key="5">
    <source>
        <dbReference type="ARBA" id="ARBA00022989"/>
    </source>
</evidence>
<comment type="caution">
    <text evidence="9">The sequence shown here is derived from an EMBL/GenBank/DDBJ whole genome shotgun (WGS) entry which is preliminary data.</text>
</comment>
<keyword evidence="4 7" id="KW-0812">Transmembrane</keyword>
<comment type="similarity">
    <text evidence="7">Belongs to the binding-protein-dependent transport system permease family.</text>
</comment>
<comment type="subcellular location">
    <subcellularLocation>
        <location evidence="1 7">Cell membrane</location>
        <topology evidence="1 7">Multi-pass membrane protein</topology>
    </subcellularLocation>
</comment>
<feature type="transmembrane region" description="Helical" evidence="7">
    <location>
        <begin position="205"/>
        <end position="226"/>
    </location>
</feature>
<evidence type="ECO:0000256" key="3">
    <source>
        <dbReference type="ARBA" id="ARBA00022475"/>
    </source>
</evidence>
<evidence type="ECO:0000256" key="4">
    <source>
        <dbReference type="ARBA" id="ARBA00022692"/>
    </source>
</evidence>
<dbReference type="GO" id="GO:0005886">
    <property type="term" value="C:plasma membrane"/>
    <property type="evidence" value="ECO:0007669"/>
    <property type="project" value="UniProtKB-SubCell"/>
</dbReference>
<evidence type="ECO:0000256" key="1">
    <source>
        <dbReference type="ARBA" id="ARBA00004651"/>
    </source>
</evidence>
<organism evidence="9 10">
    <name type="scientific">Cohnella zeiphila</name>
    <dbReference type="NCBI Taxonomy" id="2761120"/>
    <lineage>
        <taxon>Bacteria</taxon>
        <taxon>Bacillati</taxon>
        <taxon>Bacillota</taxon>
        <taxon>Bacilli</taxon>
        <taxon>Bacillales</taxon>
        <taxon>Paenibacillaceae</taxon>
        <taxon>Cohnella</taxon>
    </lineage>
</organism>
<keyword evidence="5 7" id="KW-1133">Transmembrane helix</keyword>
<sequence>MINRVRSRRYRSALSLLSFVMPAFALYLLFLVIPMLQGSYYSFTDWNGLNKTYGFVGFRNFVEAIRDDHYFRSAIWFTAKYVVCAVVFQNVLALLLALLIESRRKAKGVFRTIFFMPNMLSVIISTFMWVFVFSKVVPALSEHKGLSFLGLSWLGEPSVSFWTLLIVSVWGGVGTLMLIYMSAIQGIPQHLKEAAIIDGAQPLHMFRYITMPLIAHALTICIFLTLNSSFKVYDLVYALTGGGPGRGTQVITMNILEEAYQGNNRYGYASSKAIILFLIIFVITMIQVTVMKKREVEA</sequence>
<accession>A0A7X0VVJ1</accession>
<dbReference type="RefSeq" id="WP_185129142.1">
    <property type="nucleotide sequence ID" value="NZ_JACJVO010000012.1"/>
</dbReference>
<evidence type="ECO:0000256" key="7">
    <source>
        <dbReference type="RuleBase" id="RU363032"/>
    </source>
</evidence>
<keyword evidence="3" id="KW-1003">Cell membrane</keyword>
<dbReference type="Gene3D" id="1.10.3720.10">
    <property type="entry name" value="MetI-like"/>
    <property type="match status" value="1"/>
</dbReference>
<feature type="transmembrane region" description="Helical" evidence="7">
    <location>
        <begin position="12"/>
        <end position="36"/>
    </location>
</feature>
<feature type="transmembrane region" description="Helical" evidence="7">
    <location>
        <begin position="273"/>
        <end position="291"/>
    </location>
</feature>
<dbReference type="InterPro" id="IPR035906">
    <property type="entry name" value="MetI-like_sf"/>
</dbReference>
<evidence type="ECO:0000259" key="8">
    <source>
        <dbReference type="PROSITE" id="PS50928"/>
    </source>
</evidence>
<dbReference type="InterPro" id="IPR000515">
    <property type="entry name" value="MetI-like"/>
</dbReference>
<dbReference type="PANTHER" id="PTHR30193:SF37">
    <property type="entry name" value="INNER MEMBRANE ABC TRANSPORTER PERMEASE PROTEIN YCJO"/>
    <property type="match status" value="1"/>
</dbReference>
<dbReference type="EMBL" id="JACJVO010000012">
    <property type="protein sequence ID" value="MBB6731470.1"/>
    <property type="molecule type" value="Genomic_DNA"/>
</dbReference>
<dbReference type="SUPFAM" id="SSF161098">
    <property type="entry name" value="MetI-like"/>
    <property type="match status" value="1"/>
</dbReference>
<reference evidence="9 10" key="1">
    <citation type="submission" date="2020-08" db="EMBL/GenBank/DDBJ databases">
        <title>Cohnella phylogeny.</title>
        <authorList>
            <person name="Dunlap C."/>
        </authorList>
    </citation>
    <scope>NUCLEOTIDE SEQUENCE [LARGE SCALE GENOMIC DNA]</scope>
    <source>
        <strain evidence="9 10">CBP 2801</strain>
    </source>
</reference>
<keyword evidence="10" id="KW-1185">Reference proteome</keyword>